<feature type="domain" description="C2H2-type" evidence="13">
    <location>
        <begin position="306"/>
        <end position="333"/>
    </location>
</feature>
<evidence type="ECO:0000256" key="2">
    <source>
        <dbReference type="ARBA" id="ARBA00006991"/>
    </source>
</evidence>
<evidence type="ECO:0000256" key="3">
    <source>
        <dbReference type="ARBA" id="ARBA00022723"/>
    </source>
</evidence>
<gene>
    <name evidence="14" type="ORF">Pcinc_016369</name>
</gene>
<proteinExistence type="inferred from homology"/>
<evidence type="ECO:0000256" key="11">
    <source>
        <dbReference type="PROSITE-ProRule" id="PRU00042"/>
    </source>
</evidence>
<dbReference type="InterPro" id="IPR050758">
    <property type="entry name" value="Znf_C2H2-type"/>
</dbReference>
<dbReference type="EMBL" id="JAWQEG010001502">
    <property type="protein sequence ID" value="KAK3879038.1"/>
    <property type="molecule type" value="Genomic_DNA"/>
</dbReference>
<evidence type="ECO:0000256" key="10">
    <source>
        <dbReference type="ARBA" id="ARBA00023242"/>
    </source>
</evidence>
<evidence type="ECO:0000256" key="8">
    <source>
        <dbReference type="ARBA" id="ARBA00023125"/>
    </source>
</evidence>
<reference evidence="14" key="1">
    <citation type="submission" date="2023-10" db="EMBL/GenBank/DDBJ databases">
        <title>Genome assemblies of two species of porcelain crab, Petrolisthes cinctipes and Petrolisthes manimaculis (Anomura: Porcellanidae).</title>
        <authorList>
            <person name="Angst P."/>
        </authorList>
    </citation>
    <scope>NUCLEOTIDE SEQUENCE</scope>
    <source>
        <strain evidence="14">PB745_01</strain>
        <tissue evidence="14">Gill</tissue>
    </source>
</reference>
<feature type="domain" description="C2H2-type" evidence="13">
    <location>
        <begin position="250"/>
        <end position="277"/>
    </location>
</feature>
<evidence type="ECO:0000256" key="5">
    <source>
        <dbReference type="ARBA" id="ARBA00022771"/>
    </source>
</evidence>
<feature type="domain" description="C2H2-type" evidence="13">
    <location>
        <begin position="194"/>
        <end position="221"/>
    </location>
</feature>
<keyword evidence="5 11" id="KW-0863">Zinc-finger</keyword>
<dbReference type="Proteomes" id="UP001286313">
    <property type="component" value="Unassembled WGS sequence"/>
</dbReference>
<dbReference type="FunFam" id="3.30.160.60:FF:000218">
    <property type="entry name" value="Zinc finger protein 10"/>
    <property type="match status" value="1"/>
</dbReference>
<feature type="compositionally biased region" description="Basic and acidic residues" evidence="12">
    <location>
        <begin position="444"/>
        <end position="458"/>
    </location>
</feature>
<feature type="compositionally biased region" description="Low complexity" evidence="12">
    <location>
        <begin position="500"/>
        <end position="514"/>
    </location>
</feature>
<feature type="domain" description="C2H2-type" evidence="13">
    <location>
        <begin position="165"/>
        <end position="193"/>
    </location>
</feature>
<keyword evidence="4" id="KW-0677">Repeat</keyword>
<feature type="region of interest" description="Disordered" evidence="12">
    <location>
        <begin position="426"/>
        <end position="460"/>
    </location>
</feature>
<feature type="domain" description="C2H2-type" evidence="13">
    <location>
        <begin position="278"/>
        <end position="305"/>
    </location>
</feature>
<evidence type="ECO:0000256" key="4">
    <source>
        <dbReference type="ARBA" id="ARBA00022737"/>
    </source>
</evidence>
<keyword evidence="3" id="KW-0479">Metal-binding</keyword>
<dbReference type="SMART" id="SM00355">
    <property type="entry name" value="ZnF_C2H2"/>
    <property type="match status" value="8"/>
</dbReference>
<feature type="region of interest" description="Disordered" evidence="12">
    <location>
        <begin position="75"/>
        <end position="106"/>
    </location>
</feature>
<dbReference type="GO" id="GO:0005634">
    <property type="term" value="C:nucleus"/>
    <property type="evidence" value="ECO:0007669"/>
    <property type="project" value="UniProtKB-SubCell"/>
</dbReference>
<sequence>MGEFIIECTLCGASFGCERDYDSHPCLDDDIKVPFKIKLEQDEEEAELENRTVMEEARALSKLTNSLEYHYQRVEENSENTVPVQEEDPLNLDQEEAGKGKKDDSEKVVVGNMKIKEEVISPEINKEEEMTVEDEEEEDMVVEELDRLDPETKVDKVTDAVSIRNECTVCGKRFYRREDFINHTNTSHKIPRPYQCKVCKKRFTQKHYVTLHMRVHTGERPYKCKLCSNTYTHKTSFTIHMRIHNGDRPYMCGVCGKKCYDKSGLTSHMRSHTKETPYECEVCGRRFTHSKSLLVHRRNHTGEKPYKCQYCGKCFRHWHKHKIHIRLHTGERPYKCDVCGKGFPRNDEVKRHMRSHQGIKSFKCSICGVYCATQASITGHIDLHHADLKQIAPDAPEKTVVKNSNSGILGTKAPQPRTLYKPITMNQATTQTTKPAANRIIAPKGDENNTDNSEKSTDPKIQTINGEKTKVLSYKEFIELQEKLLLCKGLTVKNPKGDGSSTNKKSEVSSSSNSQTKIKSGTDVTGTVGKQQIMLISPQGSTQKGECMRIMMPQSVASGKQVVMTSRGAATSTQPQRLVLQQPSVVLPQSQVSGGQQIILFSKPGAQQSPMVLSQPLLLLSGTNNSQRMILLPSSTTSSVSNASGGMQTLLVPTSNGGSMTLLVPSSTASTSGSGGSSTSASSATIADVVIKQEPGQPPPTPAATRKKDVKEDSGSNLPNGMVIKQEPLDEDAVSDDADTVTFDNICIKQEPQD</sequence>
<feature type="region of interest" description="Disordered" evidence="12">
    <location>
        <begin position="691"/>
        <end position="737"/>
    </location>
</feature>
<evidence type="ECO:0000256" key="6">
    <source>
        <dbReference type="ARBA" id="ARBA00022833"/>
    </source>
</evidence>
<organism evidence="14 15">
    <name type="scientific">Petrolisthes cinctipes</name>
    <name type="common">Flat porcelain crab</name>
    <dbReference type="NCBI Taxonomy" id="88211"/>
    <lineage>
        <taxon>Eukaryota</taxon>
        <taxon>Metazoa</taxon>
        <taxon>Ecdysozoa</taxon>
        <taxon>Arthropoda</taxon>
        <taxon>Crustacea</taxon>
        <taxon>Multicrustacea</taxon>
        <taxon>Malacostraca</taxon>
        <taxon>Eumalacostraca</taxon>
        <taxon>Eucarida</taxon>
        <taxon>Decapoda</taxon>
        <taxon>Pleocyemata</taxon>
        <taxon>Anomura</taxon>
        <taxon>Galatheoidea</taxon>
        <taxon>Porcellanidae</taxon>
        <taxon>Petrolisthes</taxon>
    </lineage>
</organism>
<name>A0AAE1KPK9_PETCI</name>
<keyword evidence="10" id="KW-0539">Nucleus</keyword>
<dbReference type="FunFam" id="3.30.160.60:FF:002737">
    <property type="entry name" value="AGAP008430-PA"/>
    <property type="match status" value="1"/>
</dbReference>
<keyword evidence="9" id="KW-0804">Transcription</keyword>
<evidence type="ECO:0000256" key="12">
    <source>
        <dbReference type="SAM" id="MobiDB-lite"/>
    </source>
</evidence>
<comment type="caution">
    <text evidence="14">The sequence shown here is derived from an EMBL/GenBank/DDBJ whole genome shotgun (WGS) entry which is preliminary data.</text>
</comment>
<dbReference type="FunFam" id="3.30.160.60:FF:001498">
    <property type="entry name" value="Zinc finger protein 404"/>
    <property type="match status" value="2"/>
</dbReference>
<dbReference type="PROSITE" id="PS50157">
    <property type="entry name" value="ZINC_FINGER_C2H2_2"/>
    <property type="match status" value="7"/>
</dbReference>
<evidence type="ECO:0000256" key="1">
    <source>
        <dbReference type="ARBA" id="ARBA00004123"/>
    </source>
</evidence>
<comment type="subcellular location">
    <subcellularLocation>
        <location evidence="1">Nucleus</location>
    </subcellularLocation>
</comment>
<feature type="region of interest" description="Disordered" evidence="12">
    <location>
        <begin position="664"/>
        <end position="683"/>
    </location>
</feature>
<dbReference type="FunFam" id="3.30.160.60:FF:001480">
    <property type="entry name" value="Si:cabz01071911.3"/>
    <property type="match status" value="1"/>
</dbReference>
<dbReference type="PANTHER" id="PTHR23234">
    <property type="entry name" value="ZNF44 PROTEIN"/>
    <property type="match status" value="1"/>
</dbReference>
<evidence type="ECO:0000313" key="15">
    <source>
        <dbReference type="Proteomes" id="UP001286313"/>
    </source>
</evidence>
<keyword evidence="8" id="KW-0238">DNA-binding</keyword>
<feature type="compositionally biased region" description="Low complexity" evidence="12">
    <location>
        <begin position="666"/>
        <end position="683"/>
    </location>
</feature>
<dbReference type="PANTHER" id="PTHR23234:SF10">
    <property type="entry name" value="RIKEN CDNA 6720489N17 GENE-RELATED"/>
    <property type="match status" value="1"/>
</dbReference>
<feature type="compositionally biased region" description="Acidic residues" evidence="12">
    <location>
        <begin position="85"/>
        <end position="95"/>
    </location>
</feature>
<accession>A0AAE1KPK9</accession>
<comment type="similarity">
    <text evidence="2">Belongs to the krueppel C2H2-type zinc-finger protein family.</text>
</comment>
<dbReference type="FunFam" id="3.30.160.60:FF:000624">
    <property type="entry name" value="zinc finger protein 697"/>
    <property type="match status" value="1"/>
</dbReference>
<evidence type="ECO:0000313" key="14">
    <source>
        <dbReference type="EMBL" id="KAK3879038.1"/>
    </source>
</evidence>
<feature type="region of interest" description="Disordered" evidence="12">
    <location>
        <begin position="491"/>
        <end position="524"/>
    </location>
</feature>
<dbReference type="InterPro" id="IPR036236">
    <property type="entry name" value="Znf_C2H2_sf"/>
</dbReference>
<dbReference type="AlphaFoldDB" id="A0AAE1KPK9"/>
<keyword evidence="6" id="KW-0862">Zinc</keyword>
<feature type="compositionally biased region" description="Polar residues" evidence="12">
    <location>
        <begin position="426"/>
        <end position="435"/>
    </location>
</feature>
<dbReference type="GO" id="GO:0003677">
    <property type="term" value="F:DNA binding"/>
    <property type="evidence" value="ECO:0007669"/>
    <property type="project" value="UniProtKB-KW"/>
</dbReference>
<feature type="compositionally biased region" description="Polar residues" evidence="12">
    <location>
        <begin position="515"/>
        <end position="524"/>
    </location>
</feature>
<feature type="compositionally biased region" description="Basic and acidic residues" evidence="12">
    <location>
        <begin position="96"/>
        <end position="106"/>
    </location>
</feature>
<dbReference type="InterPro" id="IPR013087">
    <property type="entry name" value="Znf_C2H2_type"/>
</dbReference>
<dbReference type="PROSITE" id="PS00028">
    <property type="entry name" value="ZINC_FINGER_C2H2_1"/>
    <property type="match status" value="8"/>
</dbReference>
<evidence type="ECO:0000256" key="7">
    <source>
        <dbReference type="ARBA" id="ARBA00023015"/>
    </source>
</evidence>
<evidence type="ECO:0000259" key="13">
    <source>
        <dbReference type="PROSITE" id="PS50157"/>
    </source>
</evidence>
<feature type="domain" description="C2H2-type" evidence="13">
    <location>
        <begin position="222"/>
        <end position="249"/>
    </location>
</feature>
<feature type="domain" description="C2H2-type" evidence="13">
    <location>
        <begin position="334"/>
        <end position="361"/>
    </location>
</feature>
<dbReference type="Gene3D" id="3.30.160.60">
    <property type="entry name" value="Classic Zinc Finger"/>
    <property type="match status" value="6"/>
</dbReference>
<dbReference type="SUPFAM" id="SSF57667">
    <property type="entry name" value="beta-beta-alpha zinc fingers"/>
    <property type="match status" value="5"/>
</dbReference>
<protein>
    <recommendedName>
        <fullName evidence="13">C2H2-type domain-containing protein</fullName>
    </recommendedName>
</protein>
<dbReference type="Pfam" id="PF00096">
    <property type="entry name" value="zf-C2H2"/>
    <property type="match status" value="6"/>
</dbReference>
<dbReference type="GO" id="GO:0008270">
    <property type="term" value="F:zinc ion binding"/>
    <property type="evidence" value="ECO:0007669"/>
    <property type="project" value="UniProtKB-KW"/>
</dbReference>
<evidence type="ECO:0000256" key="9">
    <source>
        <dbReference type="ARBA" id="ARBA00023163"/>
    </source>
</evidence>
<keyword evidence="15" id="KW-1185">Reference proteome</keyword>
<keyword evidence="7" id="KW-0805">Transcription regulation</keyword>